<name>A0ABS3L7M3_9STAP</name>
<feature type="domain" description="HTH tetR-type" evidence="3">
    <location>
        <begin position="6"/>
        <end position="66"/>
    </location>
</feature>
<dbReference type="EMBL" id="JAFNLT010000017">
    <property type="protein sequence ID" value="MBO1228389.1"/>
    <property type="molecule type" value="Genomic_DNA"/>
</dbReference>
<dbReference type="PANTHER" id="PTHR43479">
    <property type="entry name" value="ACREF/ENVCD OPERON REPRESSOR-RELATED"/>
    <property type="match status" value="1"/>
</dbReference>
<comment type="caution">
    <text evidence="4">The sequence shown here is derived from an EMBL/GenBank/DDBJ whole genome shotgun (WGS) entry which is preliminary data.</text>
</comment>
<dbReference type="PANTHER" id="PTHR43479:SF7">
    <property type="entry name" value="TETR-FAMILY TRANSCRIPTIONAL REGULATOR"/>
    <property type="match status" value="1"/>
</dbReference>
<dbReference type="RefSeq" id="WP_207572903.1">
    <property type="nucleotide sequence ID" value="NZ_JAFNLQ010000098.1"/>
</dbReference>
<protein>
    <submittedName>
        <fullName evidence="4">TetR/AcrR family transcriptional regulator</fullName>
    </submittedName>
</protein>
<proteinExistence type="predicted"/>
<dbReference type="InterPro" id="IPR001647">
    <property type="entry name" value="HTH_TetR"/>
</dbReference>
<evidence type="ECO:0000313" key="5">
    <source>
        <dbReference type="Proteomes" id="UP000664081"/>
    </source>
</evidence>
<dbReference type="SUPFAM" id="SSF46689">
    <property type="entry name" value="Homeodomain-like"/>
    <property type="match status" value="1"/>
</dbReference>
<keyword evidence="1 2" id="KW-0238">DNA-binding</keyword>
<sequence>MSLSQKRTKRIIIIAFQDLLYTHMLDSITVNDICEKAMIHRSSFYRYFEDKYDLLNEFTDYLGILFLDYLKEHSNKPFHDCFVDFIYPRRRIFINTVDKFGNPNQAINEALAHVILKRGHEISNDLSKQINNSTYPQLYARFFAFGLGDVMGICLKDNKITKKQLKMFIKELVQK</sequence>
<accession>A0ABS3L7M3</accession>
<evidence type="ECO:0000256" key="2">
    <source>
        <dbReference type="PROSITE-ProRule" id="PRU00335"/>
    </source>
</evidence>
<dbReference type="InterPro" id="IPR050624">
    <property type="entry name" value="HTH-type_Tx_Regulator"/>
</dbReference>
<dbReference type="PROSITE" id="PS50977">
    <property type="entry name" value="HTH_TETR_2"/>
    <property type="match status" value="1"/>
</dbReference>
<evidence type="ECO:0000259" key="3">
    <source>
        <dbReference type="PROSITE" id="PS50977"/>
    </source>
</evidence>
<gene>
    <name evidence="4" type="ORF">J3T88_13940</name>
</gene>
<dbReference type="InterPro" id="IPR009057">
    <property type="entry name" value="Homeodomain-like_sf"/>
</dbReference>
<feature type="DNA-binding region" description="H-T-H motif" evidence="2">
    <location>
        <begin position="29"/>
        <end position="48"/>
    </location>
</feature>
<organism evidence="4 5">
    <name type="scientific">Staphylococcus nepalensis</name>
    <dbReference type="NCBI Taxonomy" id="214473"/>
    <lineage>
        <taxon>Bacteria</taxon>
        <taxon>Bacillati</taxon>
        <taxon>Bacillota</taxon>
        <taxon>Bacilli</taxon>
        <taxon>Bacillales</taxon>
        <taxon>Staphylococcaceae</taxon>
        <taxon>Staphylococcus</taxon>
    </lineage>
</organism>
<keyword evidence="5" id="KW-1185">Reference proteome</keyword>
<dbReference type="Gene3D" id="1.10.357.10">
    <property type="entry name" value="Tetracycline Repressor, domain 2"/>
    <property type="match status" value="1"/>
</dbReference>
<evidence type="ECO:0000256" key="1">
    <source>
        <dbReference type="ARBA" id="ARBA00023125"/>
    </source>
</evidence>
<dbReference type="Pfam" id="PF00440">
    <property type="entry name" value="TetR_N"/>
    <property type="match status" value="1"/>
</dbReference>
<reference evidence="4 5" key="1">
    <citation type="submission" date="2021-03" db="EMBL/GenBank/DDBJ databases">
        <title>Staphylococci and Mammaliicocci in bats.</title>
        <authorList>
            <person name="Fountain K."/>
        </authorList>
    </citation>
    <scope>NUCLEOTIDE SEQUENCE [LARGE SCALE GENOMIC DNA]</scope>
    <source>
        <strain evidence="4 5">18_1_E_SW</strain>
    </source>
</reference>
<dbReference type="Proteomes" id="UP000664081">
    <property type="component" value="Unassembled WGS sequence"/>
</dbReference>
<evidence type="ECO:0000313" key="4">
    <source>
        <dbReference type="EMBL" id="MBO1228389.1"/>
    </source>
</evidence>